<dbReference type="STRING" id="461836.A0A0L0DJC4"/>
<dbReference type="GO" id="GO:0022857">
    <property type="term" value="F:transmembrane transporter activity"/>
    <property type="evidence" value="ECO:0007669"/>
    <property type="project" value="InterPro"/>
</dbReference>
<feature type="compositionally biased region" description="Low complexity" evidence="7">
    <location>
        <begin position="307"/>
        <end position="318"/>
    </location>
</feature>
<dbReference type="InterPro" id="IPR036259">
    <property type="entry name" value="MFS_trans_sf"/>
</dbReference>
<dbReference type="Gene3D" id="1.20.1250.20">
    <property type="entry name" value="MFS general substrate transporter like domains"/>
    <property type="match status" value="1"/>
</dbReference>
<gene>
    <name evidence="10" type="ORF">AMSG_01135</name>
</gene>
<feature type="transmembrane region" description="Helical" evidence="8">
    <location>
        <begin position="116"/>
        <end position="137"/>
    </location>
</feature>
<evidence type="ECO:0000256" key="4">
    <source>
        <dbReference type="ARBA" id="ARBA00022989"/>
    </source>
</evidence>
<keyword evidence="2" id="KW-0813">Transport</keyword>
<evidence type="ECO:0000256" key="1">
    <source>
        <dbReference type="ARBA" id="ARBA00004141"/>
    </source>
</evidence>
<evidence type="ECO:0000313" key="11">
    <source>
        <dbReference type="Proteomes" id="UP000054408"/>
    </source>
</evidence>
<dbReference type="EMBL" id="GL349436">
    <property type="protein sequence ID" value="KNC52305.1"/>
    <property type="molecule type" value="Genomic_DNA"/>
</dbReference>
<comment type="similarity">
    <text evidence="6">Belongs to the major facilitator superfamily. Spinster (TC 2.A.1.49) family.</text>
</comment>
<evidence type="ECO:0000259" key="9">
    <source>
        <dbReference type="PROSITE" id="PS50850"/>
    </source>
</evidence>
<dbReference type="PANTHER" id="PTHR23505:SF79">
    <property type="entry name" value="PROTEIN SPINSTER"/>
    <property type="match status" value="1"/>
</dbReference>
<keyword evidence="11" id="KW-1185">Reference proteome</keyword>
<feature type="transmembrane region" description="Helical" evidence="8">
    <location>
        <begin position="73"/>
        <end position="92"/>
    </location>
</feature>
<dbReference type="AlphaFoldDB" id="A0A0L0DJC4"/>
<feature type="domain" description="Major facilitator superfamily (MFS) profile" evidence="9">
    <location>
        <begin position="79"/>
        <end position="531"/>
    </location>
</feature>
<dbReference type="InterPro" id="IPR044770">
    <property type="entry name" value="MFS_spinster-like"/>
</dbReference>
<dbReference type="InterPro" id="IPR020846">
    <property type="entry name" value="MFS_dom"/>
</dbReference>
<comment type="subcellular location">
    <subcellularLocation>
        <location evidence="1">Membrane</location>
        <topology evidence="1">Multi-pass membrane protein</topology>
    </subcellularLocation>
</comment>
<feature type="transmembrane region" description="Helical" evidence="8">
    <location>
        <begin position="206"/>
        <end position="226"/>
    </location>
</feature>
<dbReference type="OMA" id="MNGMIAF"/>
<evidence type="ECO:0000256" key="5">
    <source>
        <dbReference type="ARBA" id="ARBA00023136"/>
    </source>
</evidence>
<evidence type="ECO:0000313" key="10">
    <source>
        <dbReference type="EMBL" id="KNC52305.1"/>
    </source>
</evidence>
<dbReference type="Pfam" id="PF07690">
    <property type="entry name" value="MFS_1"/>
    <property type="match status" value="1"/>
</dbReference>
<dbReference type="GeneID" id="25560900"/>
<dbReference type="CDD" id="cd17328">
    <property type="entry name" value="MFS_spinster_like"/>
    <property type="match status" value="1"/>
</dbReference>
<proteinExistence type="inferred from homology"/>
<dbReference type="InterPro" id="IPR011701">
    <property type="entry name" value="MFS"/>
</dbReference>
<feature type="transmembrane region" description="Helical" evidence="8">
    <location>
        <begin position="182"/>
        <end position="199"/>
    </location>
</feature>
<evidence type="ECO:0000256" key="6">
    <source>
        <dbReference type="ARBA" id="ARBA00024338"/>
    </source>
</evidence>
<feature type="transmembrane region" description="Helical" evidence="8">
    <location>
        <begin position="382"/>
        <end position="406"/>
    </location>
</feature>
<accession>A0A0L0DJC4</accession>
<evidence type="ECO:0000256" key="2">
    <source>
        <dbReference type="ARBA" id="ARBA00022448"/>
    </source>
</evidence>
<dbReference type="PROSITE" id="PS50850">
    <property type="entry name" value="MFS"/>
    <property type="match status" value="1"/>
</dbReference>
<feature type="transmembrane region" description="Helical" evidence="8">
    <location>
        <begin position="232"/>
        <end position="253"/>
    </location>
</feature>
<dbReference type="eggNOG" id="KOG1330">
    <property type="taxonomic scope" value="Eukaryota"/>
</dbReference>
<feature type="region of interest" description="Disordered" evidence="7">
    <location>
        <begin position="301"/>
        <end position="321"/>
    </location>
</feature>
<keyword evidence="5 8" id="KW-0472">Membrane</keyword>
<dbReference type="GO" id="GO:0016020">
    <property type="term" value="C:membrane"/>
    <property type="evidence" value="ECO:0007669"/>
    <property type="project" value="UniProtKB-SubCell"/>
</dbReference>
<sequence>MSKAKRGLLATNHRPDLPGNVGMLVGGGVRSSSSCDDFGGFDSSDGGGEVGEGMAGRSGNGVEMQNDWSIPNAAGATTTLIILGSMNMLNYVDRYVPSATKELFKAELGLTDAQSALPLSVFIVVYMCASPLFGYLADSGMDRRMLLTVGVVIWSLATAAGALAIGFWTFLLARALVGVGEAAYATIAPPLLADVFAPARLPRAMALYNIGLPVGAAIGFVVGGSVGHRLGWRWAFLICGLPGLVLAAFLWRIRDPGRGYFERQRSADSSVSVTGSASEDGGESGEDKVTLVTDARLSLLGGGGGSEASDGGEASQAGGRDGETGVLVLPWLTVAGMLARNARYLLTMLGQTALTFGAGGMADWLPTFLVRYHGLTLETAGLVVGGVTVVAGIFGTLSGAQAAVFAAPRTKNANLAVSGLAMVPATAGVFLALVLPSAGSVIALTAAAQYFLWFFQGPSNSELASATPSLIRSRAFAVSIFCSHALGDAASPPIIGLVSDSESSLRTALLLVPVAMAVSAVLWLCAWRGLGKFVPPKTYWRA</sequence>
<keyword evidence="4 8" id="KW-1133">Transmembrane helix</keyword>
<evidence type="ECO:0000256" key="8">
    <source>
        <dbReference type="SAM" id="Phobius"/>
    </source>
</evidence>
<reference evidence="10 11" key="1">
    <citation type="submission" date="2010-05" db="EMBL/GenBank/DDBJ databases">
        <title>The Genome Sequence of Thecamonas trahens ATCC 50062.</title>
        <authorList>
            <consortium name="The Broad Institute Genome Sequencing Platform"/>
            <person name="Russ C."/>
            <person name="Cuomo C."/>
            <person name="Shea T."/>
            <person name="Young S.K."/>
            <person name="Zeng Q."/>
            <person name="Koehrsen M."/>
            <person name="Haas B."/>
            <person name="Borodovsky M."/>
            <person name="Guigo R."/>
            <person name="Alvarado L."/>
            <person name="Berlin A."/>
            <person name="Bochicchio J."/>
            <person name="Borenstein D."/>
            <person name="Chapman S."/>
            <person name="Chen Z."/>
            <person name="Freedman E."/>
            <person name="Gellesch M."/>
            <person name="Goldberg J."/>
            <person name="Griggs A."/>
            <person name="Gujja S."/>
            <person name="Heilman E."/>
            <person name="Heiman D."/>
            <person name="Hepburn T."/>
            <person name="Howarth C."/>
            <person name="Jen D."/>
            <person name="Larson L."/>
            <person name="Mehta T."/>
            <person name="Park D."/>
            <person name="Pearson M."/>
            <person name="Roberts A."/>
            <person name="Saif S."/>
            <person name="Shenoy N."/>
            <person name="Sisk P."/>
            <person name="Stolte C."/>
            <person name="Sykes S."/>
            <person name="Thomson T."/>
            <person name="Walk T."/>
            <person name="White J."/>
            <person name="Yandava C."/>
            <person name="Burger G."/>
            <person name="Gray M.W."/>
            <person name="Holland P.W.H."/>
            <person name="King N."/>
            <person name="Lang F.B.F."/>
            <person name="Roger A.J."/>
            <person name="Ruiz-Trillo I."/>
            <person name="Lander E."/>
            <person name="Nusbaum C."/>
        </authorList>
    </citation>
    <scope>NUCLEOTIDE SEQUENCE [LARGE SCALE GENOMIC DNA]</scope>
    <source>
        <strain evidence="10 11">ATCC 50062</strain>
    </source>
</reference>
<evidence type="ECO:0000256" key="7">
    <source>
        <dbReference type="SAM" id="MobiDB-lite"/>
    </source>
</evidence>
<feature type="transmembrane region" description="Helical" evidence="8">
    <location>
        <begin position="344"/>
        <end position="362"/>
    </location>
</feature>
<name>A0A0L0DJC4_THETB</name>
<dbReference type="PANTHER" id="PTHR23505">
    <property type="entry name" value="SPINSTER"/>
    <property type="match status" value="1"/>
</dbReference>
<protein>
    <submittedName>
        <fullName evidence="10">Major facilitator superfamily transporter MFS_1</fullName>
    </submittedName>
</protein>
<dbReference type="RefSeq" id="XP_013762303.1">
    <property type="nucleotide sequence ID" value="XM_013906849.1"/>
</dbReference>
<dbReference type="OrthoDB" id="6770063at2759"/>
<keyword evidence="3 8" id="KW-0812">Transmembrane</keyword>
<dbReference type="SUPFAM" id="SSF103473">
    <property type="entry name" value="MFS general substrate transporter"/>
    <property type="match status" value="1"/>
</dbReference>
<organism evidence="10 11">
    <name type="scientific">Thecamonas trahens ATCC 50062</name>
    <dbReference type="NCBI Taxonomy" id="461836"/>
    <lineage>
        <taxon>Eukaryota</taxon>
        <taxon>Apusozoa</taxon>
        <taxon>Apusomonadida</taxon>
        <taxon>Apusomonadidae</taxon>
        <taxon>Thecamonas</taxon>
    </lineage>
</organism>
<evidence type="ECO:0000256" key="3">
    <source>
        <dbReference type="ARBA" id="ARBA00022692"/>
    </source>
</evidence>
<feature type="transmembrane region" description="Helical" evidence="8">
    <location>
        <begin position="507"/>
        <end position="527"/>
    </location>
</feature>
<dbReference type="Proteomes" id="UP000054408">
    <property type="component" value="Unassembled WGS sequence"/>
</dbReference>
<feature type="transmembrane region" description="Helical" evidence="8">
    <location>
        <begin position="149"/>
        <end position="170"/>
    </location>
</feature>